<reference evidence="1" key="1">
    <citation type="submission" date="2020-02" db="EMBL/GenBank/DDBJ databases">
        <authorList>
            <person name="Meier V. D."/>
        </authorList>
    </citation>
    <scope>NUCLEOTIDE SEQUENCE</scope>
    <source>
        <strain evidence="1">AVDCRST_MAG55</strain>
    </source>
</reference>
<organism evidence="1">
    <name type="scientific">uncultured Rubrobacteraceae bacterium</name>
    <dbReference type="NCBI Taxonomy" id="349277"/>
    <lineage>
        <taxon>Bacteria</taxon>
        <taxon>Bacillati</taxon>
        <taxon>Actinomycetota</taxon>
        <taxon>Rubrobacteria</taxon>
        <taxon>Rubrobacterales</taxon>
        <taxon>Rubrobacteraceae</taxon>
        <taxon>environmental samples</taxon>
    </lineage>
</organism>
<dbReference type="EMBL" id="CADCUZ010000152">
    <property type="protein sequence ID" value="CAA9435939.1"/>
    <property type="molecule type" value="Genomic_DNA"/>
</dbReference>
<feature type="non-terminal residue" evidence="1">
    <location>
        <position position="1"/>
    </location>
</feature>
<name>A0A6J4QEW5_9ACTN</name>
<protein>
    <submittedName>
        <fullName evidence="1">Uncharacterized protein</fullName>
    </submittedName>
</protein>
<evidence type="ECO:0000313" key="1">
    <source>
        <dbReference type="EMBL" id="CAA9435939.1"/>
    </source>
</evidence>
<accession>A0A6J4QEW5</accession>
<feature type="non-terminal residue" evidence="1">
    <location>
        <position position="40"/>
    </location>
</feature>
<sequence>GRGGRRIRPRNGLLSMAALRRDGFYPGRAERRQAQTSRAL</sequence>
<dbReference type="AlphaFoldDB" id="A0A6J4QEW5"/>
<proteinExistence type="predicted"/>
<gene>
    <name evidence="1" type="ORF">AVDCRST_MAG55-3021</name>
</gene>